<gene>
    <name evidence="1" type="ORF">TNCV_4591621</name>
</gene>
<sequence length="107" mass="12354">MHHLTGISVRDWLSITVLDQWIFRKGPHDKPCFAWPLRFPDLISCDFYLGGLTKACVYVPPLPVDLPDLRHRIEAAVARITSDTLNKVSNELTYRLDRGRNIYANDF</sequence>
<dbReference type="Proteomes" id="UP000887159">
    <property type="component" value="Unassembled WGS sequence"/>
</dbReference>
<dbReference type="PANTHER" id="PTHR47326">
    <property type="entry name" value="TRANSPOSABLE ELEMENT TC3 TRANSPOSASE-LIKE PROTEIN"/>
    <property type="match status" value="1"/>
</dbReference>
<comment type="caution">
    <text evidence="1">The sequence shown here is derived from an EMBL/GenBank/DDBJ whole genome shotgun (WGS) entry which is preliminary data.</text>
</comment>
<accession>A0A8X7BJJ9</accession>
<evidence type="ECO:0000313" key="1">
    <source>
        <dbReference type="EMBL" id="GFY33600.1"/>
    </source>
</evidence>
<dbReference type="GO" id="GO:0003676">
    <property type="term" value="F:nucleic acid binding"/>
    <property type="evidence" value="ECO:0007669"/>
    <property type="project" value="InterPro"/>
</dbReference>
<proteinExistence type="predicted"/>
<dbReference type="EMBL" id="BMAU01021417">
    <property type="protein sequence ID" value="GFY33600.1"/>
    <property type="molecule type" value="Genomic_DNA"/>
</dbReference>
<dbReference type="Gene3D" id="3.30.420.10">
    <property type="entry name" value="Ribonuclease H-like superfamily/Ribonuclease H"/>
    <property type="match status" value="1"/>
</dbReference>
<protein>
    <submittedName>
        <fullName evidence="1">Uncharacterized protein</fullName>
    </submittedName>
</protein>
<dbReference type="InterPro" id="IPR036397">
    <property type="entry name" value="RNaseH_sf"/>
</dbReference>
<dbReference type="PANTHER" id="PTHR47326:SF1">
    <property type="entry name" value="HTH PSQ-TYPE DOMAIN-CONTAINING PROTEIN"/>
    <property type="match status" value="1"/>
</dbReference>
<reference evidence="1" key="1">
    <citation type="submission" date="2020-08" db="EMBL/GenBank/DDBJ databases">
        <title>Multicomponent nature underlies the extraordinary mechanical properties of spider dragline silk.</title>
        <authorList>
            <person name="Kono N."/>
            <person name="Nakamura H."/>
            <person name="Mori M."/>
            <person name="Yoshida Y."/>
            <person name="Ohtoshi R."/>
            <person name="Malay A.D."/>
            <person name="Moran D.A.P."/>
            <person name="Tomita M."/>
            <person name="Numata K."/>
            <person name="Arakawa K."/>
        </authorList>
    </citation>
    <scope>NUCLEOTIDE SEQUENCE</scope>
</reference>
<dbReference type="AlphaFoldDB" id="A0A8X7BJJ9"/>
<evidence type="ECO:0000313" key="2">
    <source>
        <dbReference type="Proteomes" id="UP000887159"/>
    </source>
</evidence>
<organism evidence="1 2">
    <name type="scientific">Trichonephila clavipes</name>
    <name type="common">Golden silk orbweaver</name>
    <name type="synonym">Nephila clavipes</name>
    <dbReference type="NCBI Taxonomy" id="2585209"/>
    <lineage>
        <taxon>Eukaryota</taxon>
        <taxon>Metazoa</taxon>
        <taxon>Ecdysozoa</taxon>
        <taxon>Arthropoda</taxon>
        <taxon>Chelicerata</taxon>
        <taxon>Arachnida</taxon>
        <taxon>Araneae</taxon>
        <taxon>Araneomorphae</taxon>
        <taxon>Entelegynae</taxon>
        <taxon>Araneoidea</taxon>
        <taxon>Nephilidae</taxon>
        <taxon>Trichonephila</taxon>
    </lineage>
</organism>
<name>A0A8X7BJJ9_TRICX</name>
<keyword evidence="2" id="KW-1185">Reference proteome</keyword>